<name>A0AB33IN78_9BACT</name>
<gene>
    <name evidence="1" type="ORF">GTC17253_09290</name>
</gene>
<dbReference type="EMBL" id="AP035785">
    <property type="protein sequence ID" value="BFO70963.1"/>
    <property type="molecule type" value="Genomic_DNA"/>
</dbReference>
<dbReference type="AlphaFoldDB" id="A0AB33IN78"/>
<organism evidence="1">
    <name type="scientific">Prevotella sp. GTC17253</name>
    <dbReference type="NCBI Taxonomy" id="3236793"/>
    <lineage>
        <taxon>Bacteria</taxon>
        <taxon>Pseudomonadati</taxon>
        <taxon>Bacteroidota</taxon>
        <taxon>Bacteroidia</taxon>
        <taxon>Bacteroidales</taxon>
        <taxon>Prevotellaceae</taxon>
        <taxon>Prevotella</taxon>
    </lineage>
</organism>
<reference evidence="1" key="1">
    <citation type="submission" date="2024-07" db="EMBL/GenBank/DDBJ databases">
        <title>Complete genome sequence of Prevotella sp. YM-2024 GTC17253.</title>
        <authorList>
            <person name="Hayashi M."/>
            <person name="Muto Y."/>
            <person name="Tanaka K."/>
            <person name="Niwa H."/>
        </authorList>
    </citation>
    <scope>NUCLEOTIDE SEQUENCE</scope>
    <source>
        <strain evidence="1">GTC17253</strain>
    </source>
</reference>
<protein>
    <submittedName>
        <fullName evidence="1">Uncharacterized protein</fullName>
    </submittedName>
</protein>
<accession>A0AB33IN78</accession>
<proteinExistence type="predicted"/>
<sequence>MGGQQGSIAMKDMSVYVNEVLALIEWATKDTTTGIALAPYSYKVMEL</sequence>
<evidence type="ECO:0000313" key="1">
    <source>
        <dbReference type="EMBL" id="BFO70963.1"/>
    </source>
</evidence>